<dbReference type="Gene3D" id="6.10.140.1230">
    <property type="match status" value="1"/>
</dbReference>
<dbReference type="InParanoid" id="A0A1Y2DXJ4"/>
<proteinExistence type="predicted"/>
<evidence type="ECO:0000313" key="2">
    <source>
        <dbReference type="Proteomes" id="UP000193467"/>
    </source>
</evidence>
<dbReference type="PANTHER" id="PTHR10476">
    <property type="entry name" value="CHARGED MULTIVESICULAR BODY PROTEIN"/>
    <property type="match status" value="1"/>
</dbReference>
<keyword evidence="2" id="KW-1185">Reference proteome</keyword>
<dbReference type="FunCoup" id="A0A1Y2DXJ4">
    <property type="interactions" value="376"/>
</dbReference>
<feature type="non-terminal residue" evidence="1">
    <location>
        <position position="1"/>
    </location>
</feature>
<dbReference type="STRING" id="106004.A0A1Y2DXJ4"/>
<dbReference type="EMBL" id="MCGR01000067">
    <property type="protein sequence ID" value="ORY63834.1"/>
    <property type="molecule type" value="Genomic_DNA"/>
</dbReference>
<evidence type="ECO:0000313" key="1">
    <source>
        <dbReference type="EMBL" id="ORY63834.1"/>
    </source>
</evidence>
<sequence>IDSSKSIDQVYADIIKGIEPVLESKNSCKVMAKDVVRTRRYISKFYSMKTQLQTVSLRLQTLRSNQQMAEAMKGATKAMSLMSRQLNLPQIQRILQDFEKESSMMDMKEEMMGDGIRYGGACEGLAL</sequence>
<name>A0A1Y2DXJ4_9BASI</name>
<protein>
    <submittedName>
        <fullName evidence="1">Snf7-domain-containing protein</fullName>
    </submittedName>
</protein>
<dbReference type="GO" id="GO:0007034">
    <property type="term" value="P:vacuolar transport"/>
    <property type="evidence" value="ECO:0007669"/>
    <property type="project" value="InterPro"/>
</dbReference>
<dbReference type="Pfam" id="PF03357">
    <property type="entry name" value="Snf7"/>
    <property type="match status" value="1"/>
</dbReference>
<dbReference type="Proteomes" id="UP000193467">
    <property type="component" value="Unassembled WGS sequence"/>
</dbReference>
<gene>
    <name evidence="1" type="ORF">BCR35DRAFT_334765</name>
</gene>
<accession>A0A1Y2DXJ4</accession>
<dbReference type="InterPro" id="IPR005024">
    <property type="entry name" value="Snf7_fam"/>
</dbReference>
<dbReference type="AlphaFoldDB" id="A0A1Y2DXJ4"/>
<comment type="caution">
    <text evidence="1">The sequence shown here is derived from an EMBL/GenBank/DDBJ whole genome shotgun (WGS) entry which is preliminary data.</text>
</comment>
<reference evidence="1 2" key="1">
    <citation type="submission" date="2016-07" db="EMBL/GenBank/DDBJ databases">
        <title>Pervasive Adenine N6-methylation of Active Genes in Fungi.</title>
        <authorList>
            <consortium name="DOE Joint Genome Institute"/>
            <person name="Mondo S.J."/>
            <person name="Dannebaum R.O."/>
            <person name="Kuo R.C."/>
            <person name="Labutti K."/>
            <person name="Haridas S."/>
            <person name="Kuo A."/>
            <person name="Salamov A."/>
            <person name="Ahrendt S.R."/>
            <person name="Lipzen A."/>
            <person name="Sullivan W."/>
            <person name="Andreopoulos W.B."/>
            <person name="Clum A."/>
            <person name="Lindquist E."/>
            <person name="Daum C."/>
            <person name="Ramamoorthy G.K."/>
            <person name="Gryganskyi A."/>
            <person name="Culley D."/>
            <person name="Magnuson J.K."/>
            <person name="James T.Y."/>
            <person name="O'Malley M.A."/>
            <person name="Stajich J.E."/>
            <person name="Spatafora J.W."/>
            <person name="Visel A."/>
            <person name="Grigoriev I.V."/>
        </authorList>
    </citation>
    <scope>NUCLEOTIDE SEQUENCE [LARGE SCALE GENOMIC DNA]</scope>
    <source>
        <strain evidence="1 2">62-1032</strain>
    </source>
</reference>
<organism evidence="1 2">
    <name type="scientific">Leucosporidium creatinivorum</name>
    <dbReference type="NCBI Taxonomy" id="106004"/>
    <lineage>
        <taxon>Eukaryota</taxon>
        <taxon>Fungi</taxon>
        <taxon>Dikarya</taxon>
        <taxon>Basidiomycota</taxon>
        <taxon>Pucciniomycotina</taxon>
        <taxon>Microbotryomycetes</taxon>
        <taxon>Leucosporidiales</taxon>
        <taxon>Leucosporidium</taxon>
    </lineage>
</organism>
<dbReference type="OrthoDB" id="10252926at2759"/>